<feature type="domain" description="BZIP" evidence="6">
    <location>
        <begin position="394"/>
        <end position="452"/>
    </location>
</feature>
<evidence type="ECO:0000256" key="3">
    <source>
        <dbReference type="ARBA" id="ARBA00023163"/>
    </source>
</evidence>
<dbReference type="PANTHER" id="PTHR19304">
    <property type="entry name" value="CYCLIC-AMP RESPONSE ELEMENT BINDING PROTEIN"/>
    <property type="match status" value="1"/>
</dbReference>
<dbReference type="Gene3D" id="1.20.5.170">
    <property type="match status" value="1"/>
</dbReference>
<keyword evidence="8" id="KW-1185">Reference proteome</keyword>
<evidence type="ECO:0000313" key="7">
    <source>
        <dbReference type="EMBL" id="KAL1867155.1"/>
    </source>
</evidence>
<dbReference type="PROSITE" id="PS00036">
    <property type="entry name" value="BZIP_BASIC"/>
    <property type="match status" value="1"/>
</dbReference>
<comment type="caution">
    <text evidence="7">The sequence shown here is derived from an EMBL/GenBank/DDBJ whole genome shotgun (WGS) entry which is preliminary data.</text>
</comment>
<feature type="compositionally biased region" description="Low complexity" evidence="5">
    <location>
        <begin position="336"/>
        <end position="357"/>
    </location>
</feature>
<dbReference type="SMART" id="SM00338">
    <property type="entry name" value="BRLZ"/>
    <property type="match status" value="1"/>
</dbReference>
<gene>
    <name evidence="7" type="ORF">VTK73DRAFT_4317</name>
</gene>
<feature type="compositionally biased region" description="Polar residues" evidence="5">
    <location>
        <begin position="277"/>
        <end position="286"/>
    </location>
</feature>
<feature type="region of interest" description="Disordered" evidence="5">
    <location>
        <begin position="59"/>
        <end position="264"/>
    </location>
</feature>
<dbReference type="InterPro" id="IPR004827">
    <property type="entry name" value="bZIP"/>
</dbReference>
<keyword evidence="4" id="KW-0539">Nucleus</keyword>
<reference evidence="7 8" key="1">
    <citation type="journal article" date="2024" name="Commun. Biol.">
        <title>Comparative genomic analysis of thermophilic fungi reveals convergent evolutionary adaptations and gene losses.</title>
        <authorList>
            <person name="Steindorff A.S."/>
            <person name="Aguilar-Pontes M.V."/>
            <person name="Robinson A.J."/>
            <person name="Andreopoulos B."/>
            <person name="LaButti K."/>
            <person name="Kuo A."/>
            <person name="Mondo S."/>
            <person name="Riley R."/>
            <person name="Otillar R."/>
            <person name="Haridas S."/>
            <person name="Lipzen A."/>
            <person name="Grimwood J."/>
            <person name="Schmutz J."/>
            <person name="Clum A."/>
            <person name="Reid I.D."/>
            <person name="Moisan M.C."/>
            <person name="Butler G."/>
            <person name="Nguyen T.T.M."/>
            <person name="Dewar K."/>
            <person name="Conant G."/>
            <person name="Drula E."/>
            <person name="Henrissat B."/>
            <person name="Hansel C."/>
            <person name="Singer S."/>
            <person name="Hutchinson M.I."/>
            <person name="de Vries R.P."/>
            <person name="Natvig D.O."/>
            <person name="Powell A.J."/>
            <person name="Tsang A."/>
            <person name="Grigoriev I.V."/>
        </authorList>
    </citation>
    <scope>NUCLEOTIDE SEQUENCE [LARGE SCALE GENOMIC DNA]</scope>
    <source>
        <strain evidence="7 8">ATCC 24622</strain>
    </source>
</reference>
<dbReference type="InterPro" id="IPR046347">
    <property type="entry name" value="bZIP_sf"/>
</dbReference>
<comment type="subcellular location">
    <subcellularLocation>
        <location evidence="1">Nucleus</location>
    </subcellularLocation>
</comment>
<dbReference type="InterPro" id="IPR051027">
    <property type="entry name" value="bZIP_transcription_factors"/>
</dbReference>
<feature type="compositionally biased region" description="Polar residues" evidence="5">
    <location>
        <begin position="88"/>
        <end position="109"/>
    </location>
</feature>
<evidence type="ECO:0000256" key="1">
    <source>
        <dbReference type="ARBA" id="ARBA00004123"/>
    </source>
</evidence>
<feature type="region of interest" description="Disordered" evidence="5">
    <location>
        <begin position="277"/>
        <end position="304"/>
    </location>
</feature>
<proteinExistence type="predicted"/>
<feature type="region of interest" description="Disordered" evidence="5">
    <location>
        <begin position="475"/>
        <end position="500"/>
    </location>
</feature>
<dbReference type="EMBL" id="JAZHXJ010000247">
    <property type="protein sequence ID" value="KAL1867155.1"/>
    <property type="molecule type" value="Genomic_DNA"/>
</dbReference>
<accession>A0ABR3WU64</accession>
<evidence type="ECO:0000313" key="8">
    <source>
        <dbReference type="Proteomes" id="UP001586593"/>
    </source>
</evidence>
<evidence type="ECO:0000256" key="5">
    <source>
        <dbReference type="SAM" id="MobiDB-lite"/>
    </source>
</evidence>
<organism evidence="7 8">
    <name type="scientific">Phialemonium thermophilum</name>
    <dbReference type="NCBI Taxonomy" id="223376"/>
    <lineage>
        <taxon>Eukaryota</taxon>
        <taxon>Fungi</taxon>
        <taxon>Dikarya</taxon>
        <taxon>Ascomycota</taxon>
        <taxon>Pezizomycotina</taxon>
        <taxon>Sordariomycetes</taxon>
        <taxon>Sordariomycetidae</taxon>
        <taxon>Cephalothecales</taxon>
        <taxon>Cephalothecaceae</taxon>
        <taxon>Phialemonium</taxon>
    </lineage>
</organism>
<keyword evidence="2" id="KW-0805">Transcription regulation</keyword>
<dbReference type="PROSITE" id="PS50217">
    <property type="entry name" value="BZIP"/>
    <property type="match status" value="1"/>
</dbReference>
<dbReference type="SUPFAM" id="SSF57959">
    <property type="entry name" value="Leucine zipper domain"/>
    <property type="match status" value="1"/>
</dbReference>
<sequence length="500" mass="53188">MDPAWHYPEDCPPSFPSVSSYVHTFAEQPLMTEDYTHGYTHGSSPSLLWSAETGQQYSDSYTGLGTRPDYGPYPAAEDPLQPSPAVHTMQQQHPAPQSSWNYTYQTNDTVAVDGQGDPSWPNTMQSSWLADGGGSPTASSTPIPTGQLCHPSSTGVSTDAGCPAGPIPSAENGSAAAPAFMGTPRVDKKQDPSGPMAAGPNYGKRRGDTTTAPRKQKTRSRGPKDWGTAPGVESSTPTARRSSLPDHASLPGVDVPPAPEASAHTWHSFAGNGLLSYTHSPSQTQPPLLHQGAPPSLAISKHGQHGAVPECNSLCISDPQVPYPNPPSFENDELASPLHSTYSTSPTTTSGMSFPTPASSYTTWSASPPSLSTEPMSTTTDRQISPSSAGGTAQQRERNRQAASRCRKKTKAAIMALEEEERLAAEQREQLAACVIGLRHEVYNLKNMLFQHSACNCDLIQKYLKKTAQRLQRNSDDALASPVTPAVAHSSPIAPPSTPQ</sequence>
<name>A0ABR3WU64_9PEZI</name>
<feature type="compositionally biased region" description="Polar residues" evidence="5">
    <location>
        <begin position="358"/>
        <end position="394"/>
    </location>
</feature>
<evidence type="ECO:0000259" key="6">
    <source>
        <dbReference type="PROSITE" id="PS50217"/>
    </source>
</evidence>
<evidence type="ECO:0000256" key="2">
    <source>
        <dbReference type="ARBA" id="ARBA00023015"/>
    </source>
</evidence>
<feature type="region of interest" description="Disordered" evidence="5">
    <location>
        <begin position="322"/>
        <end position="407"/>
    </location>
</feature>
<evidence type="ECO:0000256" key="4">
    <source>
        <dbReference type="ARBA" id="ARBA00023242"/>
    </source>
</evidence>
<dbReference type="CDD" id="cd14687">
    <property type="entry name" value="bZIP_ATF2"/>
    <property type="match status" value="1"/>
</dbReference>
<feature type="compositionally biased region" description="Polar residues" evidence="5">
    <location>
        <begin position="136"/>
        <end position="157"/>
    </location>
</feature>
<keyword evidence="3" id="KW-0804">Transcription</keyword>
<dbReference type="Proteomes" id="UP001586593">
    <property type="component" value="Unassembled WGS sequence"/>
</dbReference>
<protein>
    <recommendedName>
        <fullName evidence="6">BZIP domain-containing protein</fullName>
    </recommendedName>
</protein>